<evidence type="ECO:0000256" key="5">
    <source>
        <dbReference type="ARBA" id="ARBA00023136"/>
    </source>
</evidence>
<evidence type="ECO:0000256" key="1">
    <source>
        <dbReference type="ARBA" id="ARBA00004651"/>
    </source>
</evidence>
<dbReference type="Pfam" id="PF12704">
    <property type="entry name" value="MacB_PCD"/>
    <property type="match status" value="1"/>
</dbReference>
<dbReference type="PANTHER" id="PTHR30572">
    <property type="entry name" value="MEMBRANE COMPONENT OF TRANSPORTER-RELATED"/>
    <property type="match status" value="1"/>
</dbReference>
<keyword evidence="4 7" id="KW-1133">Transmembrane helix</keyword>
<dbReference type="EMBL" id="CP002198">
    <property type="protein sequence ID" value="ADN15180.1"/>
    <property type="molecule type" value="Genomic_DNA"/>
</dbReference>
<evidence type="ECO:0000256" key="4">
    <source>
        <dbReference type="ARBA" id="ARBA00022989"/>
    </source>
</evidence>
<dbReference type="eggNOG" id="COG0577">
    <property type="taxonomic scope" value="Bacteria"/>
</dbReference>
<feature type="transmembrane region" description="Helical" evidence="7">
    <location>
        <begin position="21"/>
        <end position="42"/>
    </location>
</feature>
<evidence type="ECO:0000256" key="6">
    <source>
        <dbReference type="ARBA" id="ARBA00038076"/>
    </source>
</evidence>
<evidence type="ECO:0000313" key="11">
    <source>
        <dbReference type="Proteomes" id="UP000008206"/>
    </source>
</evidence>
<proteinExistence type="inferred from homology"/>
<dbReference type="AlphaFoldDB" id="E0UBW5"/>
<evidence type="ECO:0000259" key="8">
    <source>
        <dbReference type="Pfam" id="PF02687"/>
    </source>
</evidence>
<dbReference type="GO" id="GO:0005886">
    <property type="term" value="C:plasma membrane"/>
    <property type="evidence" value="ECO:0007669"/>
    <property type="project" value="UniProtKB-SubCell"/>
</dbReference>
<dbReference type="PANTHER" id="PTHR30572:SF4">
    <property type="entry name" value="ABC TRANSPORTER PERMEASE YTRF"/>
    <property type="match status" value="1"/>
</dbReference>
<reference evidence="11" key="1">
    <citation type="journal article" date="2011" name="MBio">
        <title>Novel metabolic attributes of the genus Cyanothece, comprising a group of unicellular nitrogen-fixing Cyanobacteria.</title>
        <authorList>
            <person name="Bandyopadhyay A."/>
            <person name="Elvitigala T."/>
            <person name="Welsh E."/>
            <person name="Stockel J."/>
            <person name="Liberton M."/>
            <person name="Min H."/>
            <person name="Sherman L.A."/>
            <person name="Pakrasi H.B."/>
        </authorList>
    </citation>
    <scope>NUCLEOTIDE SEQUENCE [LARGE SCALE GENOMIC DNA]</scope>
    <source>
        <strain evidence="11">PCC 7822</strain>
    </source>
</reference>
<evidence type="ECO:0000256" key="2">
    <source>
        <dbReference type="ARBA" id="ARBA00022475"/>
    </source>
</evidence>
<evidence type="ECO:0000256" key="7">
    <source>
        <dbReference type="SAM" id="Phobius"/>
    </source>
</evidence>
<name>E0UBW5_GLOV7</name>
<dbReference type="RefSeq" id="WP_013323273.1">
    <property type="nucleotide sequence ID" value="NC_014501.1"/>
</dbReference>
<keyword evidence="11" id="KW-1185">Reference proteome</keyword>
<dbReference type="Pfam" id="PF02687">
    <property type="entry name" value="FtsX"/>
    <property type="match status" value="1"/>
</dbReference>
<dbReference type="InterPro" id="IPR025857">
    <property type="entry name" value="MacB_PCD"/>
</dbReference>
<feature type="domain" description="MacB-like periplasmic core" evidence="9">
    <location>
        <begin position="21"/>
        <end position="244"/>
    </location>
</feature>
<sequence>MEILENLKMAVSSLMANKLRSSLTMLGIAIGNGAVVALVGVGQGAQQLAAQQFQALGPTVLFVSISRSMRRTIINARPLVLEDAKAIARNVPTVTEVSPEIISEQLVTYKNNLYNNQTLGVAPEFLRVRNYHLATGRFINNIDLKRNNRVVVLGSQLAEQLFKDENPIGNQVKIKNTSFQVIGVLQPKGFLFGANQDDRAFVPLTTMSHQLVGYQSPYGISLTLIAVLAKNEQSVKAAEFQIANLIQLRHQVKQDKYVSVINQQLVMETATAMNEGLTRMLAAIASISLLVGGIGVMNIMLVSVSERTQEIGLRKALGAQNQDIMLQFLIEAVILTTTGGMTGIILSVGGIIVAETFYAMSIIISPVAIVVALGFSSIIGLFFGIFPAKRAAKLDPILALRSA</sequence>
<gene>
    <name evidence="10" type="ordered locus">Cyan7822_3228</name>
</gene>
<comment type="subcellular location">
    <subcellularLocation>
        <location evidence="1">Cell membrane</location>
        <topology evidence="1">Multi-pass membrane protein</topology>
    </subcellularLocation>
</comment>
<feature type="transmembrane region" description="Helical" evidence="7">
    <location>
        <begin position="280"/>
        <end position="304"/>
    </location>
</feature>
<evidence type="ECO:0000313" key="10">
    <source>
        <dbReference type="EMBL" id="ADN15180.1"/>
    </source>
</evidence>
<dbReference type="InterPro" id="IPR050250">
    <property type="entry name" value="Macrolide_Exporter_MacB"/>
</dbReference>
<dbReference type="KEGG" id="cyj:Cyan7822_3228"/>
<feature type="domain" description="ABC3 transporter permease C-terminal" evidence="8">
    <location>
        <begin position="283"/>
        <end position="396"/>
    </location>
</feature>
<keyword evidence="5 7" id="KW-0472">Membrane</keyword>
<dbReference type="HOGENOM" id="CLU_000604_8_0_3"/>
<comment type="similarity">
    <text evidence="6">Belongs to the ABC-4 integral membrane protein family.</text>
</comment>
<keyword evidence="3 7" id="KW-0812">Transmembrane</keyword>
<organism evidence="10 11">
    <name type="scientific">Gloeothece verrucosa (strain PCC 7822)</name>
    <name type="common">Cyanothece sp. (strain PCC 7822)</name>
    <dbReference type="NCBI Taxonomy" id="497965"/>
    <lineage>
        <taxon>Bacteria</taxon>
        <taxon>Bacillati</taxon>
        <taxon>Cyanobacteriota</taxon>
        <taxon>Cyanophyceae</taxon>
        <taxon>Oscillatoriophycideae</taxon>
        <taxon>Chroococcales</taxon>
        <taxon>Aphanothecaceae</taxon>
        <taxon>Gloeothece</taxon>
        <taxon>Gloeothece verrucosa</taxon>
    </lineage>
</organism>
<evidence type="ECO:0000256" key="3">
    <source>
        <dbReference type="ARBA" id="ARBA00022692"/>
    </source>
</evidence>
<feature type="transmembrane region" description="Helical" evidence="7">
    <location>
        <begin position="325"/>
        <end position="352"/>
    </location>
</feature>
<evidence type="ECO:0008006" key="12">
    <source>
        <dbReference type="Google" id="ProtNLM"/>
    </source>
</evidence>
<feature type="transmembrane region" description="Helical" evidence="7">
    <location>
        <begin position="358"/>
        <end position="386"/>
    </location>
</feature>
<accession>E0UBW5</accession>
<dbReference type="Proteomes" id="UP000008206">
    <property type="component" value="Chromosome"/>
</dbReference>
<dbReference type="OrthoDB" id="9770099at2"/>
<dbReference type="GO" id="GO:0022857">
    <property type="term" value="F:transmembrane transporter activity"/>
    <property type="evidence" value="ECO:0007669"/>
    <property type="project" value="TreeGrafter"/>
</dbReference>
<protein>
    <recommendedName>
        <fullName evidence="12">ABC3 transporter permease protein domain-containing protein</fullName>
    </recommendedName>
</protein>
<dbReference type="InterPro" id="IPR003838">
    <property type="entry name" value="ABC3_permease_C"/>
</dbReference>
<dbReference type="STRING" id="497965.Cyan7822_3228"/>
<evidence type="ECO:0000259" key="9">
    <source>
        <dbReference type="Pfam" id="PF12704"/>
    </source>
</evidence>
<keyword evidence="2" id="KW-1003">Cell membrane</keyword>